<gene>
    <name evidence="4" type="ORF">HSEST_1537</name>
</gene>
<feature type="region of interest" description="Disordered" evidence="1">
    <location>
        <begin position="1"/>
        <end position="63"/>
    </location>
</feature>
<feature type="domain" description="DUF7322" evidence="3">
    <location>
        <begin position="62"/>
        <end position="122"/>
    </location>
</feature>
<evidence type="ECO:0000313" key="5">
    <source>
        <dbReference type="Proteomes" id="UP000663292"/>
    </source>
</evidence>
<dbReference type="Pfam" id="PF24008">
    <property type="entry name" value="DUF7322"/>
    <property type="match status" value="1"/>
</dbReference>
<evidence type="ECO:0000256" key="1">
    <source>
        <dbReference type="SAM" id="MobiDB-lite"/>
    </source>
</evidence>
<dbReference type="AlphaFoldDB" id="A0A897NYA6"/>
<keyword evidence="2" id="KW-0812">Transmembrane</keyword>
<keyword evidence="2" id="KW-1133">Transmembrane helix</keyword>
<keyword evidence="2" id="KW-0472">Membrane</keyword>
<accession>A0A897NYA6</accession>
<evidence type="ECO:0000313" key="4">
    <source>
        <dbReference type="EMBL" id="QSG15066.1"/>
    </source>
</evidence>
<feature type="transmembrane region" description="Helical" evidence="2">
    <location>
        <begin position="98"/>
        <end position="118"/>
    </location>
</feature>
<reference evidence="4 5" key="1">
    <citation type="submission" date="2020-11" db="EMBL/GenBank/DDBJ databases">
        <title>Carbohydrate-dependent, anaerobic sulfur respiration: A novel catabolism in halophilic archaea.</title>
        <authorList>
            <person name="Sorokin D.Y."/>
            <person name="Messina E."/>
            <person name="Smedile F."/>
            <person name="La Cono V."/>
            <person name="Hallsworth J.E."/>
            <person name="Yakimov M.M."/>
        </authorList>
    </citation>
    <scope>NUCLEOTIDE SEQUENCE [LARGE SCALE GENOMIC DNA]</scope>
    <source>
        <strain evidence="4 5">HSR-Est</strain>
    </source>
</reference>
<evidence type="ECO:0000259" key="3">
    <source>
        <dbReference type="Pfam" id="PF24008"/>
    </source>
</evidence>
<protein>
    <submittedName>
        <fullName evidence="4">Putative membrane protein</fullName>
    </submittedName>
</protein>
<feature type="transmembrane region" description="Helical" evidence="2">
    <location>
        <begin position="71"/>
        <end position="92"/>
    </location>
</feature>
<name>A0A897NYA6_9EURY</name>
<proteinExistence type="predicted"/>
<dbReference type="InterPro" id="IPR055746">
    <property type="entry name" value="DUF7322"/>
</dbReference>
<organism evidence="4 5">
    <name type="scientific">Halapricum desulfuricans</name>
    <dbReference type="NCBI Taxonomy" id="2841257"/>
    <lineage>
        <taxon>Archaea</taxon>
        <taxon>Methanobacteriati</taxon>
        <taxon>Methanobacteriota</taxon>
        <taxon>Stenosarchaea group</taxon>
        <taxon>Halobacteria</taxon>
        <taxon>Halobacteriales</taxon>
        <taxon>Haloarculaceae</taxon>
        <taxon>Halapricum</taxon>
    </lineage>
</organism>
<keyword evidence="5" id="KW-1185">Reference proteome</keyword>
<sequence length="126" mass="13734">MLTDRGTFFGPPHEPRGMFDGSDEQSPHEPDEFDPDSLGPGGFDTDSLGPEVPSAPDPPESDDADPAVRGLFWWLVLLANVALLAASLGVMFVAFQGWWALGTQFTLAGAILGLYVYYRVKRFQSD</sequence>
<dbReference type="Proteomes" id="UP000663292">
    <property type="component" value="Chromosome"/>
</dbReference>
<evidence type="ECO:0000256" key="2">
    <source>
        <dbReference type="SAM" id="Phobius"/>
    </source>
</evidence>
<dbReference type="EMBL" id="CP064791">
    <property type="protein sequence ID" value="QSG15066.1"/>
    <property type="molecule type" value="Genomic_DNA"/>
</dbReference>